<accession>A0A2V1AZL9</accession>
<dbReference type="EMBL" id="PKFO01000010">
    <property type="protein sequence ID" value="PVH23302.1"/>
    <property type="molecule type" value="Genomic_DNA"/>
</dbReference>
<dbReference type="OrthoDB" id="10340376at2759"/>
<feature type="region of interest" description="Disordered" evidence="1">
    <location>
        <begin position="78"/>
        <end position="103"/>
    </location>
</feature>
<reference evidence="2 3" key="1">
    <citation type="submission" date="2017-12" db="EMBL/GenBank/DDBJ databases">
        <title>Genome Sequence of a Multidrug-Resistant Candida haemulonii Isolate from a Patient with Chronic Leg Ulcers in Israel.</title>
        <authorList>
            <person name="Chow N.A."/>
            <person name="Gade L."/>
            <person name="Batra D."/>
            <person name="Rowe L.A."/>
            <person name="Ben-Ami R."/>
            <person name="Loparev V.N."/>
            <person name="Litvintseva A.P."/>
        </authorList>
    </citation>
    <scope>NUCLEOTIDE SEQUENCE [LARGE SCALE GENOMIC DNA]</scope>
    <source>
        <strain evidence="2 3">B11899</strain>
    </source>
</reference>
<protein>
    <submittedName>
        <fullName evidence="2">Uncharacterized protein</fullName>
    </submittedName>
</protein>
<keyword evidence="3" id="KW-1185">Reference proteome</keyword>
<dbReference type="RefSeq" id="XP_025344242.1">
    <property type="nucleotide sequence ID" value="XM_025486692.1"/>
</dbReference>
<organism evidence="2 3">
    <name type="scientific">Candidozyma haemuli</name>
    <dbReference type="NCBI Taxonomy" id="45357"/>
    <lineage>
        <taxon>Eukaryota</taxon>
        <taxon>Fungi</taxon>
        <taxon>Dikarya</taxon>
        <taxon>Ascomycota</taxon>
        <taxon>Saccharomycotina</taxon>
        <taxon>Pichiomycetes</taxon>
        <taxon>Metschnikowiaceae</taxon>
        <taxon>Candidozyma</taxon>
    </lineage>
</organism>
<dbReference type="VEuPathDB" id="FungiDB:CXQ85_003036"/>
<dbReference type="Proteomes" id="UP000244309">
    <property type="component" value="Unassembled WGS sequence"/>
</dbReference>
<evidence type="ECO:0000313" key="2">
    <source>
        <dbReference type="EMBL" id="PVH23302.1"/>
    </source>
</evidence>
<gene>
    <name evidence="2" type="ORF">CXQ85_003036</name>
</gene>
<sequence length="591" mass="66540">MRSLFHLLSRHRAKGPHTASDISEPLQSPVVFKQRYHPTSLVASEAETPSTTPVTTKASKRARVKAFFKRVFRRHRRTSSVGATPSSSSRNLASFVASPSSGRYPNTRKPGPFVVYSYSRRPASTVTKHSLGASQPLKWQVLPGVSESTLCASFASSVVWTASTSPALSTSEFKHPVLLPLKPAKPGSSLVYAPYHDFFVRLCWLFETWHARNRTTGSVPTAAKLSFSFVLHSSKVSVVFIPSLWAVRAKRHIWRCEDLPESRKIELIEDDQVSEEQPVDDSKKSFPTSSLEAHLATRMPDDHSMRKADMMVLHLSELYRPPVPAKTRKVAFSDDHDVTFFSSSDCPAVLGHEPVSVSPRSCLRKPSTFPLHRADKIPHPVNVPGLIAEEFASLAEQCQNLNPQSAAYARSRDRCCLKFKQLFQRVCDGPLADLHGLLSSQTHAIASSRKNFAETNAAVRGIVVNGKRDQRIISTLRRCDELTAKHVEAMDADLSSNAADLSRLVTFMTELEDPLDDWYKWFYEHHCRKDYASNVDEEYQFHERIGFMRYAELCFMTDTDAKYWEETVRSNIGVLREAGRFNLESLRLLSL</sequence>
<evidence type="ECO:0000256" key="1">
    <source>
        <dbReference type="SAM" id="MobiDB-lite"/>
    </source>
</evidence>
<name>A0A2V1AZL9_9ASCO</name>
<proteinExistence type="predicted"/>
<dbReference type="AlphaFoldDB" id="A0A2V1AZL9"/>
<feature type="region of interest" description="Disordered" evidence="1">
    <location>
        <begin position="271"/>
        <end position="291"/>
    </location>
</feature>
<comment type="caution">
    <text evidence="2">The sequence shown here is derived from an EMBL/GenBank/DDBJ whole genome shotgun (WGS) entry which is preliminary data.</text>
</comment>
<feature type="compositionally biased region" description="Low complexity" evidence="1">
    <location>
        <begin position="79"/>
        <end position="89"/>
    </location>
</feature>
<evidence type="ECO:0000313" key="3">
    <source>
        <dbReference type="Proteomes" id="UP000244309"/>
    </source>
</evidence>
<dbReference type="GeneID" id="37008367"/>